<dbReference type="EC" id="3.5.1.2" evidence="2"/>
<dbReference type="Pfam" id="PF07685">
    <property type="entry name" value="GATase_3"/>
    <property type="match status" value="1"/>
</dbReference>
<evidence type="ECO:0000259" key="3">
    <source>
        <dbReference type="Pfam" id="PF07685"/>
    </source>
</evidence>
<dbReference type="GO" id="GO:0008360">
    <property type="term" value="P:regulation of cell shape"/>
    <property type="evidence" value="ECO:0007669"/>
    <property type="project" value="UniProtKB-KW"/>
</dbReference>
<feature type="active site" evidence="2">
    <location>
        <position position="211"/>
    </location>
</feature>
<evidence type="ECO:0000313" key="4">
    <source>
        <dbReference type="EMBL" id="NMB70478.1"/>
    </source>
</evidence>
<comment type="catalytic activity">
    <reaction evidence="2">
        <text>beta-D-GlcNAc-(1-&gt;4)-Mur2Ac(oyl-L-Ala-gamma-D-Glu-L-Lys-D-Ala-D-Ala)-di-trans,octa-cis-undecaprenyl diphosphate + L-glutamine + ATP + H2O = beta-D-GlcNAc-(1-&gt;4)-Mur2Ac(oyl-L-Ala-D-isoglutaminyl-L-Lys-D-Ala-D-Ala)-di-trans,octa-cis-undecaprenyl diphosphate + L-glutamate + ADP + phosphate + H(+)</text>
        <dbReference type="Rhea" id="RHEA:57928"/>
        <dbReference type="ChEBI" id="CHEBI:15377"/>
        <dbReference type="ChEBI" id="CHEBI:15378"/>
        <dbReference type="ChEBI" id="CHEBI:29985"/>
        <dbReference type="ChEBI" id="CHEBI:30616"/>
        <dbReference type="ChEBI" id="CHEBI:43474"/>
        <dbReference type="ChEBI" id="CHEBI:58359"/>
        <dbReference type="ChEBI" id="CHEBI:60033"/>
        <dbReference type="ChEBI" id="CHEBI:62233"/>
        <dbReference type="ChEBI" id="CHEBI:456216"/>
        <dbReference type="EC" id="6.3.5.13"/>
    </reaction>
</comment>
<evidence type="ECO:0000256" key="1">
    <source>
        <dbReference type="ARBA" id="ARBA00022962"/>
    </source>
</evidence>
<keyword evidence="2" id="KW-0378">Hydrolase</keyword>
<dbReference type="PANTHER" id="PTHR21343:SF9">
    <property type="entry name" value="LIPID II ISOGLUTAMINYL SYNTHASE (GLUTAMINE-HYDROLYZING) SUBUNIT GATD"/>
    <property type="match status" value="1"/>
</dbReference>
<dbReference type="HAMAP" id="MF_02213">
    <property type="entry name" value="Lipid_II_synth_GatD"/>
    <property type="match status" value="1"/>
</dbReference>
<sequence length="255" mass="28315">MELNIAYFYPEQLNLYGDTGNVDILAYRAKKRGIIANILKVGLETRLDSSIMSHVHIVFMGGGPDSGQKLVYKDILEKKQSFLKEHVESNKVGLFVCGAYQLLGKYYKSADGTVLEGLGIYNLYTEHFGNHKPRCIGNTLATIDSSFQDDPLFRLVNHVGDDVVGFENHGGRTYLFEGVTPFAHIKTGYGNNAEDGTEGVHYKNTIGTYFHGPLLAANPHIADYLIAKALNLFDIKELDDSFTLAAHTAHKKLKQ</sequence>
<keyword evidence="4" id="KW-0808">Transferase</keyword>
<dbReference type="Proteomes" id="UP000526033">
    <property type="component" value="Unassembled WGS sequence"/>
</dbReference>
<keyword evidence="2" id="KW-0573">Peptidoglycan synthesis</keyword>
<organism evidence="4 5">
    <name type="scientific">candidate division WWE3 bacterium</name>
    <dbReference type="NCBI Taxonomy" id="2053526"/>
    <lineage>
        <taxon>Bacteria</taxon>
        <taxon>Katanobacteria</taxon>
    </lineage>
</organism>
<dbReference type="GO" id="GO:0009252">
    <property type="term" value="P:peptidoglycan biosynthetic process"/>
    <property type="evidence" value="ECO:0007669"/>
    <property type="project" value="UniProtKB-UniRule"/>
</dbReference>
<comment type="catalytic activity">
    <reaction evidence="2">
        <text>L-glutamine + H2O = L-glutamate + NH4(+)</text>
        <dbReference type="Rhea" id="RHEA:15889"/>
        <dbReference type="ChEBI" id="CHEBI:15377"/>
        <dbReference type="ChEBI" id="CHEBI:28938"/>
        <dbReference type="ChEBI" id="CHEBI:29985"/>
        <dbReference type="ChEBI" id="CHEBI:58359"/>
        <dbReference type="EC" id="3.5.1.2"/>
    </reaction>
</comment>
<proteinExistence type="inferred from homology"/>
<dbReference type="InterPro" id="IPR043702">
    <property type="entry name" value="Lipid_II_synth_GatD"/>
</dbReference>
<feature type="binding site" evidence="2">
    <location>
        <position position="134"/>
    </location>
    <ligand>
        <name>substrate</name>
    </ligand>
</feature>
<dbReference type="SUPFAM" id="SSF52317">
    <property type="entry name" value="Class I glutamine amidotransferase-like"/>
    <property type="match status" value="1"/>
</dbReference>
<dbReference type="PANTHER" id="PTHR21343">
    <property type="entry name" value="DETHIOBIOTIN SYNTHETASE"/>
    <property type="match status" value="1"/>
</dbReference>
<evidence type="ECO:0000256" key="2">
    <source>
        <dbReference type="HAMAP-Rule" id="MF_02213"/>
    </source>
</evidence>
<accession>A0A7X9HHC0</accession>
<keyword evidence="2" id="KW-0436">Ligase</keyword>
<feature type="active site" description="Nucleophile" evidence="2">
    <location>
        <position position="97"/>
    </location>
</feature>
<dbReference type="EC" id="6.3.5.13" evidence="2"/>
<comment type="similarity">
    <text evidence="2">Belongs to the CobB/CobQ family. GatD subfamily.</text>
</comment>
<keyword evidence="1 2" id="KW-0315">Glutamine amidotransferase</keyword>
<dbReference type="Gene3D" id="3.40.50.880">
    <property type="match status" value="1"/>
</dbReference>
<protein>
    <recommendedName>
        <fullName evidence="2">Lipid II isoglutaminyl synthase (glutamine-hydrolyzing) subunit GatD</fullName>
        <ecNumber evidence="2">6.3.5.13</ecNumber>
    </recommendedName>
    <alternativeName>
        <fullName evidence="2">Lipid II isoglutaminyl synthase glutaminase subunit</fullName>
        <ecNumber evidence="2">3.5.1.2</ecNumber>
    </alternativeName>
</protein>
<dbReference type="UniPathway" id="UPA00219"/>
<reference evidence="4 5" key="1">
    <citation type="journal article" date="2020" name="Biotechnol. Biofuels">
        <title>New insights from the biogas microbiome by comprehensive genome-resolved metagenomics of nearly 1600 species originating from multiple anaerobic digesters.</title>
        <authorList>
            <person name="Campanaro S."/>
            <person name="Treu L."/>
            <person name="Rodriguez-R L.M."/>
            <person name="Kovalovszki A."/>
            <person name="Ziels R.M."/>
            <person name="Maus I."/>
            <person name="Zhu X."/>
            <person name="Kougias P.G."/>
            <person name="Basile A."/>
            <person name="Luo G."/>
            <person name="Schluter A."/>
            <person name="Konstantinidis K.T."/>
            <person name="Angelidaki I."/>
        </authorList>
    </citation>
    <scope>NUCLEOTIDE SEQUENCE [LARGE SCALE GENOMIC DNA]</scope>
    <source>
        <strain evidence="4">AS27yjCOA_165</strain>
    </source>
</reference>
<dbReference type="InterPro" id="IPR011698">
    <property type="entry name" value="GATase_3"/>
</dbReference>
<dbReference type="InterPro" id="IPR033949">
    <property type="entry name" value="CobQ_GATase1"/>
</dbReference>
<dbReference type="CDD" id="cd01750">
    <property type="entry name" value="GATase1_CobQ"/>
    <property type="match status" value="1"/>
</dbReference>
<keyword evidence="2" id="KW-0133">Cell shape</keyword>
<feature type="domain" description="CobB/CobQ-like glutamine amidotransferase" evidence="3">
    <location>
        <begin position="4"/>
        <end position="218"/>
    </location>
</feature>
<dbReference type="GO" id="GO:0004359">
    <property type="term" value="F:glutaminase activity"/>
    <property type="evidence" value="ECO:0007669"/>
    <property type="project" value="UniProtKB-UniRule"/>
</dbReference>
<comment type="function">
    <text evidence="2">The lipid II isoglutaminyl synthase complex catalyzes the formation of alpha-D-isoglutamine in the cell wall lipid II stem peptide. The GatD subunit catalyzes the hydrolysis of glutamine to glutamate and ammonia. The resulting ammonia molecule is channeled to the active site of MurT.</text>
</comment>
<gene>
    <name evidence="2" type="primary">gatD</name>
    <name evidence="4" type="ORF">GYA27_04800</name>
</gene>
<comment type="pathway">
    <text evidence="2">Cell wall biogenesis; peptidoglycan biosynthesis.</text>
</comment>
<dbReference type="PROSITE" id="PS51274">
    <property type="entry name" value="GATASE_COBBQ"/>
    <property type="match status" value="1"/>
</dbReference>
<comment type="caution">
    <text evidence="4">The sequence shown here is derived from an EMBL/GenBank/DDBJ whole genome shotgun (WGS) entry which is preliminary data.</text>
</comment>
<dbReference type="GO" id="GO:0071555">
    <property type="term" value="P:cell wall organization"/>
    <property type="evidence" value="ECO:0007669"/>
    <property type="project" value="UniProtKB-KW"/>
</dbReference>
<dbReference type="GO" id="GO:0140282">
    <property type="term" value="F:carbon-nitrogen ligase activity on lipid II"/>
    <property type="evidence" value="ECO:0007669"/>
    <property type="project" value="UniProtKB-UniRule"/>
</dbReference>
<name>A0A7X9HHC0_UNCKA</name>
<dbReference type="GO" id="GO:0009236">
    <property type="term" value="P:cobalamin biosynthetic process"/>
    <property type="evidence" value="ECO:0007669"/>
    <property type="project" value="InterPro"/>
</dbReference>
<dbReference type="EMBL" id="JAAZNL010000065">
    <property type="protein sequence ID" value="NMB70478.1"/>
    <property type="molecule type" value="Genomic_DNA"/>
</dbReference>
<evidence type="ECO:0000313" key="5">
    <source>
        <dbReference type="Proteomes" id="UP000526033"/>
    </source>
</evidence>
<keyword evidence="2" id="KW-0961">Cell wall biogenesis/degradation</keyword>
<dbReference type="GO" id="GO:0016740">
    <property type="term" value="F:transferase activity"/>
    <property type="evidence" value="ECO:0007669"/>
    <property type="project" value="UniProtKB-KW"/>
</dbReference>
<dbReference type="InterPro" id="IPR029062">
    <property type="entry name" value="Class_I_gatase-like"/>
</dbReference>
<dbReference type="AlphaFoldDB" id="A0A7X9HHC0"/>
<comment type="subunit">
    <text evidence="2">Forms a heterodimer with MurT.</text>
</comment>